<feature type="transmembrane region" description="Helical" evidence="9">
    <location>
        <begin position="132"/>
        <end position="160"/>
    </location>
</feature>
<keyword evidence="5" id="KW-0029">Amino-acid transport</keyword>
<evidence type="ECO:0000313" key="10">
    <source>
        <dbReference type="EMBL" id="MBA2881728.1"/>
    </source>
</evidence>
<gene>
    <name evidence="10" type="ORF">HNR65_002059</name>
</gene>
<dbReference type="CDD" id="cd06582">
    <property type="entry name" value="TM_PBP1_LivH_like"/>
    <property type="match status" value="1"/>
</dbReference>
<accession>A0A7W0C9N3</accession>
<dbReference type="Proteomes" id="UP000525298">
    <property type="component" value="Unassembled WGS sequence"/>
</dbReference>
<keyword evidence="3" id="KW-1003">Cell membrane</keyword>
<sequence length="291" mass="31707">MIDFIQMTVSGIAVGSSYALMALGMVLIYKASEVPNFVQGEMALLPVFIAYMLIYSYGQSVFTAFFGALAFAMFLGCFLEFAVVRRAKNPNILGLIIITIGLEMVLLGFVSWKFGADQRVMPFPISSYSSIMFGNVYISTLDLLTLVAALVIMVALFLFFRFSKLGVAMKATQQNETAARLMGIRTNRVKMITWGISATVGTVAGLLLAPVFMEPYMMWDPLLKGFAAAVIGGMTSLPGAVFGAYIVGITEHLFGGYVSMEYKAVVAFVVIVIVLCIKPSGLFARHYVKKV</sequence>
<dbReference type="RefSeq" id="WP_181551388.1">
    <property type="nucleotide sequence ID" value="NZ_JACDUS010000005.1"/>
</dbReference>
<keyword evidence="11" id="KW-1185">Reference proteome</keyword>
<dbReference type="Pfam" id="PF02653">
    <property type="entry name" value="BPD_transp_2"/>
    <property type="match status" value="1"/>
</dbReference>
<name>A0A7W0C9N3_9BACT</name>
<dbReference type="GO" id="GO:0022857">
    <property type="term" value="F:transmembrane transporter activity"/>
    <property type="evidence" value="ECO:0007669"/>
    <property type="project" value="InterPro"/>
</dbReference>
<evidence type="ECO:0000256" key="7">
    <source>
        <dbReference type="ARBA" id="ARBA00023136"/>
    </source>
</evidence>
<reference evidence="10 11" key="1">
    <citation type="submission" date="2020-07" db="EMBL/GenBank/DDBJ databases">
        <title>Genomic Encyclopedia of Type Strains, Phase IV (KMG-IV): sequencing the most valuable type-strain genomes for metagenomic binning, comparative biology and taxonomic classification.</title>
        <authorList>
            <person name="Goeker M."/>
        </authorList>
    </citation>
    <scope>NUCLEOTIDE SEQUENCE [LARGE SCALE GENOMIC DNA]</scope>
    <source>
        <strain evidence="10 11">DSM 17721</strain>
    </source>
</reference>
<feature type="transmembrane region" description="Helical" evidence="9">
    <location>
        <begin position="225"/>
        <end position="250"/>
    </location>
</feature>
<evidence type="ECO:0000256" key="6">
    <source>
        <dbReference type="ARBA" id="ARBA00022989"/>
    </source>
</evidence>
<dbReference type="PANTHER" id="PTHR11795">
    <property type="entry name" value="BRANCHED-CHAIN AMINO ACID TRANSPORT SYSTEM PERMEASE PROTEIN LIVH"/>
    <property type="match status" value="1"/>
</dbReference>
<keyword evidence="2" id="KW-0813">Transport</keyword>
<feature type="transmembrane region" description="Helical" evidence="9">
    <location>
        <begin position="191"/>
        <end position="213"/>
    </location>
</feature>
<comment type="subcellular location">
    <subcellularLocation>
        <location evidence="1">Cell membrane</location>
        <topology evidence="1">Multi-pass membrane protein</topology>
    </subcellularLocation>
</comment>
<evidence type="ECO:0000256" key="5">
    <source>
        <dbReference type="ARBA" id="ARBA00022970"/>
    </source>
</evidence>
<comment type="similarity">
    <text evidence="8">Belongs to the binding-protein-dependent transport system permease family. LivHM subfamily.</text>
</comment>
<feature type="transmembrane region" description="Helical" evidence="9">
    <location>
        <begin position="12"/>
        <end position="29"/>
    </location>
</feature>
<dbReference type="AlphaFoldDB" id="A0A7W0C9N3"/>
<evidence type="ECO:0000256" key="8">
    <source>
        <dbReference type="ARBA" id="ARBA00037998"/>
    </source>
</evidence>
<dbReference type="GO" id="GO:0006865">
    <property type="term" value="P:amino acid transport"/>
    <property type="evidence" value="ECO:0007669"/>
    <property type="project" value="UniProtKB-KW"/>
</dbReference>
<keyword evidence="6 9" id="KW-1133">Transmembrane helix</keyword>
<keyword evidence="4 9" id="KW-0812">Transmembrane</keyword>
<evidence type="ECO:0000256" key="3">
    <source>
        <dbReference type="ARBA" id="ARBA00022475"/>
    </source>
</evidence>
<protein>
    <submittedName>
        <fullName evidence="10">Branched-chain amino acid transport system permease protein</fullName>
    </submittedName>
</protein>
<organism evidence="10 11">
    <name type="scientific">Desulfosalsimonas propionicica</name>
    <dbReference type="NCBI Taxonomy" id="332175"/>
    <lineage>
        <taxon>Bacteria</taxon>
        <taxon>Pseudomonadati</taxon>
        <taxon>Thermodesulfobacteriota</taxon>
        <taxon>Desulfobacteria</taxon>
        <taxon>Desulfobacterales</taxon>
        <taxon>Desulfosalsimonadaceae</taxon>
        <taxon>Desulfosalsimonas</taxon>
    </lineage>
</organism>
<dbReference type="InterPro" id="IPR001851">
    <property type="entry name" value="ABC_transp_permease"/>
</dbReference>
<evidence type="ECO:0000256" key="1">
    <source>
        <dbReference type="ARBA" id="ARBA00004651"/>
    </source>
</evidence>
<evidence type="ECO:0000256" key="2">
    <source>
        <dbReference type="ARBA" id="ARBA00022448"/>
    </source>
</evidence>
<evidence type="ECO:0000313" key="11">
    <source>
        <dbReference type="Proteomes" id="UP000525298"/>
    </source>
</evidence>
<keyword evidence="7 9" id="KW-0472">Membrane</keyword>
<evidence type="ECO:0000256" key="4">
    <source>
        <dbReference type="ARBA" id="ARBA00022692"/>
    </source>
</evidence>
<feature type="transmembrane region" description="Helical" evidence="9">
    <location>
        <begin position="91"/>
        <end position="112"/>
    </location>
</feature>
<dbReference type="PANTHER" id="PTHR11795:SF451">
    <property type="entry name" value="ABC TRANSPORTER PERMEASE PROTEIN"/>
    <property type="match status" value="1"/>
</dbReference>
<evidence type="ECO:0000256" key="9">
    <source>
        <dbReference type="SAM" id="Phobius"/>
    </source>
</evidence>
<dbReference type="InterPro" id="IPR052157">
    <property type="entry name" value="BCAA_transport_permease"/>
</dbReference>
<dbReference type="GO" id="GO:0005886">
    <property type="term" value="C:plasma membrane"/>
    <property type="evidence" value="ECO:0007669"/>
    <property type="project" value="UniProtKB-SubCell"/>
</dbReference>
<comment type="caution">
    <text evidence="10">The sequence shown here is derived from an EMBL/GenBank/DDBJ whole genome shotgun (WGS) entry which is preliminary data.</text>
</comment>
<feature type="transmembrane region" description="Helical" evidence="9">
    <location>
        <begin position="64"/>
        <end position="84"/>
    </location>
</feature>
<dbReference type="EMBL" id="JACDUS010000005">
    <property type="protein sequence ID" value="MBA2881728.1"/>
    <property type="molecule type" value="Genomic_DNA"/>
</dbReference>
<feature type="transmembrane region" description="Helical" evidence="9">
    <location>
        <begin position="262"/>
        <end position="284"/>
    </location>
</feature>
<proteinExistence type="inferred from homology"/>